<organism evidence="1 2">
    <name type="scientific">Eumeta variegata</name>
    <name type="common">Bagworm moth</name>
    <name type="synonym">Eumeta japonica</name>
    <dbReference type="NCBI Taxonomy" id="151549"/>
    <lineage>
        <taxon>Eukaryota</taxon>
        <taxon>Metazoa</taxon>
        <taxon>Ecdysozoa</taxon>
        <taxon>Arthropoda</taxon>
        <taxon>Hexapoda</taxon>
        <taxon>Insecta</taxon>
        <taxon>Pterygota</taxon>
        <taxon>Neoptera</taxon>
        <taxon>Endopterygota</taxon>
        <taxon>Lepidoptera</taxon>
        <taxon>Glossata</taxon>
        <taxon>Ditrysia</taxon>
        <taxon>Tineoidea</taxon>
        <taxon>Psychidae</taxon>
        <taxon>Oiketicinae</taxon>
        <taxon>Eumeta</taxon>
    </lineage>
</organism>
<reference evidence="1 2" key="1">
    <citation type="journal article" date="2019" name="Commun. Biol.">
        <title>The bagworm genome reveals a unique fibroin gene that provides high tensile strength.</title>
        <authorList>
            <person name="Kono N."/>
            <person name="Nakamura H."/>
            <person name="Ohtoshi R."/>
            <person name="Tomita M."/>
            <person name="Numata K."/>
            <person name="Arakawa K."/>
        </authorList>
    </citation>
    <scope>NUCLEOTIDE SEQUENCE [LARGE SCALE GENOMIC DNA]</scope>
</reference>
<dbReference type="Proteomes" id="UP000299102">
    <property type="component" value="Unassembled WGS sequence"/>
</dbReference>
<proteinExistence type="predicted"/>
<evidence type="ECO:0000313" key="1">
    <source>
        <dbReference type="EMBL" id="GBP61813.1"/>
    </source>
</evidence>
<evidence type="ECO:0000313" key="2">
    <source>
        <dbReference type="Proteomes" id="UP000299102"/>
    </source>
</evidence>
<keyword evidence="2" id="KW-1185">Reference proteome</keyword>
<accession>A0A4C1XF59</accession>
<protein>
    <submittedName>
        <fullName evidence="1">Uncharacterized protein</fullName>
    </submittedName>
</protein>
<sequence>MSETWLRPGSHFRMPGFVCRKGDRSDGYGGAAVFIRNHTPFSLVVNQFVCVKFPDSEQNELETGVFAGNAMTRKSPESANCNALLTLTPVEVYPGV</sequence>
<name>A0A4C1XF59_EUMVA</name>
<dbReference type="EMBL" id="BGZK01000823">
    <property type="protein sequence ID" value="GBP61813.1"/>
    <property type="molecule type" value="Genomic_DNA"/>
</dbReference>
<gene>
    <name evidence="1" type="ORF">EVAR_88737_1</name>
</gene>
<dbReference type="OrthoDB" id="421040at2759"/>
<dbReference type="AlphaFoldDB" id="A0A4C1XF59"/>
<comment type="caution">
    <text evidence="1">The sequence shown here is derived from an EMBL/GenBank/DDBJ whole genome shotgun (WGS) entry which is preliminary data.</text>
</comment>